<reference evidence="3 4" key="1">
    <citation type="submission" date="2015-12" db="EMBL/GenBank/DDBJ databases">
        <title>Genome sequence of Tistrella mobilis MCCC 1A02139.</title>
        <authorList>
            <person name="Lu L."/>
            <person name="Lai Q."/>
            <person name="Shao Z."/>
            <person name="Qian P."/>
        </authorList>
    </citation>
    <scope>NUCLEOTIDE SEQUENCE [LARGE SCALE GENOMIC DNA]</scope>
    <source>
        <strain evidence="3 4">MCCC 1A02139</strain>
    </source>
</reference>
<protein>
    <submittedName>
        <fullName evidence="3">Dehydratase</fullName>
    </submittedName>
</protein>
<dbReference type="AlphaFoldDB" id="A0A162LDY8"/>
<gene>
    <name evidence="3" type="ORF">AUP44_25065</name>
</gene>
<dbReference type="EMBL" id="LPZR01000087">
    <property type="protein sequence ID" value="KYO54509.1"/>
    <property type="molecule type" value="Genomic_DNA"/>
</dbReference>
<dbReference type="Pfam" id="PF01575">
    <property type="entry name" value="MaoC_dehydratas"/>
    <property type="match status" value="1"/>
</dbReference>
<accession>A0A162LDY8</accession>
<dbReference type="InterPro" id="IPR029069">
    <property type="entry name" value="HotDog_dom_sf"/>
</dbReference>
<evidence type="ECO:0000313" key="3">
    <source>
        <dbReference type="EMBL" id="KYO54509.1"/>
    </source>
</evidence>
<name>A0A162LDY8_9PROT</name>
<dbReference type="GO" id="GO:0004312">
    <property type="term" value="F:fatty acid synthase activity"/>
    <property type="evidence" value="ECO:0007669"/>
    <property type="project" value="InterPro"/>
</dbReference>
<dbReference type="FunFam" id="3.10.129.10:FF:000042">
    <property type="entry name" value="MaoC domain protein dehydratase"/>
    <property type="match status" value="1"/>
</dbReference>
<dbReference type="PANTHER" id="PTHR43437:SF3">
    <property type="entry name" value="HYDROXYACYL-THIOESTER DEHYDRATASE TYPE 2, MITOCHONDRIAL"/>
    <property type="match status" value="1"/>
</dbReference>
<proteinExistence type="predicted"/>
<feature type="domain" description="MaoC-like" evidence="2">
    <location>
        <begin position="23"/>
        <end position="119"/>
    </location>
</feature>
<dbReference type="PRINTS" id="PR01483">
    <property type="entry name" value="FASYNTHASE"/>
</dbReference>
<dbReference type="SUPFAM" id="SSF54637">
    <property type="entry name" value="Thioesterase/thiol ester dehydrase-isomerase"/>
    <property type="match status" value="1"/>
</dbReference>
<dbReference type="InterPro" id="IPR050965">
    <property type="entry name" value="UPF0336/Enoyl-CoA_hydratase"/>
</dbReference>
<dbReference type="GO" id="GO:0005835">
    <property type="term" value="C:fatty acid synthase complex"/>
    <property type="evidence" value="ECO:0007669"/>
    <property type="project" value="InterPro"/>
</dbReference>
<dbReference type="InterPro" id="IPR002539">
    <property type="entry name" value="MaoC-like_dom"/>
</dbReference>
<dbReference type="InterPro" id="IPR003965">
    <property type="entry name" value="Fatty_acid_synthase"/>
</dbReference>
<evidence type="ECO:0000259" key="2">
    <source>
        <dbReference type="Pfam" id="PF01575"/>
    </source>
</evidence>
<dbReference type="GO" id="GO:0006633">
    <property type="term" value="P:fatty acid biosynthetic process"/>
    <property type="evidence" value="ECO:0007669"/>
    <property type="project" value="InterPro"/>
</dbReference>
<keyword evidence="1" id="KW-0456">Lyase</keyword>
<comment type="caution">
    <text evidence="3">The sequence shown here is derived from an EMBL/GenBank/DDBJ whole genome shotgun (WGS) entry which is preliminary data.</text>
</comment>
<dbReference type="CDD" id="cd03449">
    <property type="entry name" value="R_hydratase"/>
    <property type="match status" value="1"/>
</dbReference>
<evidence type="ECO:0000313" key="4">
    <source>
        <dbReference type="Proteomes" id="UP000075787"/>
    </source>
</evidence>
<dbReference type="Proteomes" id="UP000075787">
    <property type="component" value="Unassembled WGS sequence"/>
</dbReference>
<dbReference type="GO" id="GO:0019171">
    <property type="term" value="F:(3R)-hydroxyacyl-[acyl-carrier-protein] dehydratase activity"/>
    <property type="evidence" value="ECO:0007669"/>
    <property type="project" value="TreeGrafter"/>
</dbReference>
<sequence>MVPMTAISGLSLEDMTVGMESTISHTVTDADVRAFADISGDHNPVHLDEDFAQTTPFKGRIAHGAFTTSLISAVLGTRLPGPGAILVDQSFRYRAPVRIGDTVTALVRVNEIDPARRRVTLATECLVGGTVVVDGITKVMVPARAAALAAAG</sequence>
<dbReference type="PANTHER" id="PTHR43437">
    <property type="entry name" value="HYDROXYACYL-THIOESTER DEHYDRATASE TYPE 2, MITOCHONDRIAL-RELATED"/>
    <property type="match status" value="1"/>
</dbReference>
<dbReference type="Gene3D" id="3.10.129.10">
    <property type="entry name" value="Hotdog Thioesterase"/>
    <property type="match status" value="1"/>
</dbReference>
<evidence type="ECO:0000256" key="1">
    <source>
        <dbReference type="ARBA" id="ARBA00023239"/>
    </source>
</evidence>
<organism evidence="3 4">
    <name type="scientific">Tistrella mobilis</name>
    <dbReference type="NCBI Taxonomy" id="171437"/>
    <lineage>
        <taxon>Bacteria</taxon>
        <taxon>Pseudomonadati</taxon>
        <taxon>Pseudomonadota</taxon>
        <taxon>Alphaproteobacteria</taxon>
        <taxon>Geminicoccales</taxon>
        <taxon>Geminicoccaceae</taxon>
        <taxon>Tistrella</taxon>
    </lineage>
</organism>